<dbReference type="PANTHER" id="PTHR11552">
    <property type="entry name" value="GLUCOSE-METHANOL-CHOLINE GMC OXIDOREDUCTASE"/>
    <property type="match status" value="1"/>
</dbReference>
<dbReference type="Gene3D" id="3.50.50.60">
    <property type="entry name" value="FAD/NAD(P)-binding domain"/>
    <property type="match status" value="1"/>
</dbReference>
<reference evidence="6 7" key="2">
    <citation type="journal article" date="2022" name="Mar. Drugs">
        <title>Bioassay-Guided Fractionation Leads to the Detection of Cholic Acid Generated by the Rare Thalassomonas sp.</title>
        <authorList>
            <person name="Pheiffer F."/>
            <person name="Schneider Y.K."/>
            <person name="Hansen E.H."/>
            <person name="Andersen J.H."/>
            <person name="Isaksson J."/>
            <person name="Busche T."/>
            <person name="R C."/>
            <person name="Kalinowski J."/>
            <person name="Zyl L.V."/>
            <person name="Trindade M."/>
        </authorList>
    </citation>
    <scope>NUCLEOTIDE SEQUENCE [LARGE SCALE GENOMIC DNA]</scope>
    <source>
        <strain evidence="6 7">XOM25</strain>
    </source>
</reference>
<dbReference type="Pfam" id="PF00732">
    <property type="entry name" value="GMC_oxred_N"/>
    <property type="match status" value="1"/>
</dbReference>
<evidence type="ECO:0000256" key="2">
    <source>
        <dbReference type="ARBA" id="ARBA00010790"/>
    </source>
</evidence>
<reference evidence="6 7" key="1">
    <citation type="journal article" date="2015" name="Genome Announc.">
        <title>Draft Genome Sequences of Marine Isolates of Thalassomonas viridans and Thalassomonas actiniarum.</title>
        <authorList>
            <person name="Olonade I."/>
            <person name="van Zyl L.J."/>
            <person name="Trindade M."/>
        </authorList>
    </citation>
    <scope>NUCLEOTIDE SEQUENCE [LARGE SCALE GENOMIC DNA]</scope>
    <source>
        <strain evidence="6 7">XOM25</strain>
    </source>
</reference>
<keyword evidence="4" id="KW-0274">FAD</keyword>
<dbReference type="RefSeq" id="WP_274038668.1">
    <property type="nucleotide sequence ID" value="NZ_CP059734.1"/>
</dbReference>
<dbReference type="AlphaFoldDB" id="A0AAF0CDL8"/>
<evidence type="ECO:0000259" key="5">
    <source>
        <dbReference type="Pfam" id="PF00732"/>
    </source>
</evidence>
<gene>
    <name evidence="6" type="ORF">SG34_034150</name>
</gene>
<evidence type="ECO:0000256" key="3">
    <source>
        <dbReference type="ARBA" id="ARBA00022630"/>
    </source>
</evidence>
<evidence type="ECO:0000313" key="6">
    <source>
        <dbReference type="EMBL" id="WDE08926.1"/>
    </source>
</evidence>
<comment type="cofactor">
    <cofactor evidence="1">
        <name>FAD</name>
        <dbReference type="ChEBI" id="CHEBI:57692"/>
    </cofactor>
</comment>
<dbReference type="Proteomes" id="UP000032352">
    <property type="component" value="Chromosome pTvir"/>
</dbReference>
<protein>
    <submittedName>
        <fullName evidence="6">GMC family oxidoreductase</fullName>
    </submittedName>
</protein>
<sequence>MLPIHAQKLPVFDDFIQSAQHAGFKANDDFNGADQEGEGYYQLTQKDGRRFSAAKGFLTPNLDRLNLTVLTDVSVTKLIIDNKR</sequence>
<dbReference type="EMBL" id="CP059734">
    <property type="protein sequence ID" value="WDE08926.1"/>
    <property type="molecule type" value="Genomic_DNA"/>
</dbReference>
<dbReference type="SUPFAM" id="SSF51905">
    <property type="entry name" value="FAD/NAD(P)-binding domain"/>
    <property type="match status" value="1"/>
</dbReference>
<evidence type="ECO:0000256" key="1">
    <source>
        <dbReference type="ARBA" id="ARBA00001974"/>
    </source>
</evidence>
<name>A0AAF0CDL8_9GAMM</name>
<dbReference type="PANTHER" id="PTHR11552:SF147">
    <property type="entry name" value="CHOLINE DEHYDROGENASE, MITOCHONDRIAL"/>
    <property type="match status" value="1"/>
</dbReference>
<keyword evidence="3" id="KW-0285">Flavoprotein</keyword>
<keyword evidence="7" id="KW-1185">Reference proteome</keyword>
<dbReference type="Gene3D" id="3.30.560.10">
    <property type="entry name" value="Glucose Oxidase, domain 3"/>
    <property type="match status" value="1"/>
</dbReference>
<proteinExistence type="inferred from homology"/>
<dbReference type="KEGG" id="tvd:SG34_034150"/>
<dbReference type="InterPro" id="IPR000172">
    <property type="entry name" value="GMC_OxRdtase_N"/>
</dbReference>
<dbReference type="InterPro" id="IPR036188">
    <property type="entry name" value="FAD/NAD-bd_sf"/>
</dbReference>
<evidence type="ECO:0000313" key="7">
    <source>
        <dbReference type="Proteomes" id="UP000032352"/>
    </source>
</evidence>
<accession>A0AAF0CDL8</accession>
<dbReference type="GO" id="GO:0016614">
    <property type="term" value="F:oxidoreductase activity, acting on CH-OH group of donors"/>
    <property type="evidence" value="ECO:0007669"/>
    <property type="project" value="InterPro"/>
</dbReference>
<dbReference type="GO" id="GO:0050660">
    <property type="term" value="F:flavin adenine dinucleotide binding"/>
    <property type="evidence" value="ECO:0007669"/>
    <property type="project" value="InterPro"/>
</dbReference>
<evidence type="ECO:0000256" key="4">
    <source>
        <dbReference type="ARBA" id="ARBA00022827"/>
    </source>
</evidence>
<feature type="domain" description="Glucose-methanol-choline oxidoreductase N-terminal" evidence="5">
    <location>
        <begin position="7"/>
        <end position="83"/>
    </location>
</feature>
<comment type="similarity">
    <text evidence="2">Belongs to the GMC oxidoreductase family.</text>
</comment>
<dbReference type="InterPro" id="IPR012132">
    <property type="entry name" value="GMC_OxRdtase"/>
</dbReference>
<organism evidence="6 7">
    <name type="scientific">Thalassomonas viridans</name>
    <dbReference type="NCBI Taxonomy" id="137584"/>
    <lineage>
        <taxon>Bacteria</taxon>
        <taxon>Pseudomonadati</taxon>
        <taxon>Pseudomonadota</taxon>
        <taxon>Gammaproteobacteria</taxon>
        <taxon>Alteromonadales</taxon>
        <taxon>Colwelliaceae</taxon>
        <taxon>Thalassomonas</taxon>
    </lineage>
</organism>